<evidence type="ECO:0000313" key="7">
    <source>
        <dbReference type="Proteomes" id="UP000006906"/>
    </source>
</evidence>
<organism evidence="6 7">
    <name type="scientific">Chlamydomonas reinhardtii</name>
    <name type="common">Chlamydomonas smithii</name>
    <dbReference type="NCBI Taxonomy" id="3055"/>
    <lineage>
        <taxon>Eukaryota</taxon>
        <taxon>Viridiplantae</taxon>
        <taxon>Chlorophyta</taxon>
        <taxon>core chlorophytes</taxon>
        <taxon>Chlorophyceae</taxon>
        <taxon>CS clade</taxon>
        <taxon>Chlamydomonadales</taxon>
        <taxon>Chlamydomonadaceae</taxon>
        <taxon>Chlamydomonas</taxon>
    </lineage>
</organism>
<dbReference type="PaxDb" id="3055-EDP00334"/>
<dbReference type="PROSITE" id="PS50118">
    <property type="entry name" value="HMG_BOX_2"/>
    <property type="match status" value="2"/>
</dbReference>
<dbReference type="Proteomes" id="UP000006906">
    <property type="component" value="Chromosome 11"/>
</dbReference>
<evidence type="ECO:0000256" key="3">
    <source>
        <dbReference type="SAM" id="MobiDB-lite"/>
    </source>
</evidence>
<dbReference type="AlphaFoldDB" id="A0A2K3D8P6"/>
<dbReference type="Gramene" id="PNW76910">
    <property type="protein sequence ID" value="PNW76910"/>
    <property type="gene ID" value="CHLRE_11g481050v5"/>
</dbReference>
<dbReference type="InParanoid" id="A0A2K3D8P6"/>
<dbReference type="RefSeq" id="XP_001697394.2">
    <property type="nucleotide sequence ID" value="XM_001697342.3"/>
</dbReference>
<dbReference type="GO" id="GO:0003677">
    <property type="term" value="F:DNA binding"/>
    <property type="evidence" value="ECO:0007669"/>
    <property type="project" value="UniProtKB-UniRule"/>
</dbReference>
<keyword evidence="7" id="KW-1185">Reference proteome</keyword>
<evidence type="ECO:0000259" key="5">
    <source>
        <dbReference type="PROSITE" id="PS50118"/>
    </source>
</evidence>
<feature type="compositionally biased region" description="Low complexity" evidence="3">
    <location>
        <begin position="204"/>
        <end position="217"/>
    </location>
</feature>
<dbReference type="PANTHER" id="PTHR48112:SF22">
    <property type="entry name" value="MITOCHONDRIAL TRANSCRIPTION FACTOR A, ISOFORM B"/>
    <property type="match status" value="1"/>
</dbReference>
<feature type="DNA-binding region" description="HMG box" evidence="2">
    <location>
        <begin position="8"/>
        <end position="76"/>
    </location>
</feature>
<feature type="region of interest" description="Disordered" evidence="3">
    <location>
        <begin position="204"/>
        <end position="266"/>
    </location>
</feature>
<proteinExistence type="predicted"/>
<dbReference type="PANTHER" id="PTHR48112">
    <property type="entry name" value="HIGH MOBILITY GROUP PROTEIN DSP1"/>
    <property type="match status" value="1"/>
</dbReference>
<feature type="compositionally biased region" description="Acidic residues" evidence="3">
    <location>
        <begin position="224"/>
        <end position="256"/>
    </location>
</feature>
<feature type="DNA-binding region" description="HMG box" evidence="2">
    <location>
        <begin position="133"/>
        <end position="201"/>
    </location>
</feature>
<dbReference type="OrthoDB" id="1919336at2759"/>
<dbReference type="SUPFAM" id="SSF47095">
    <property type="entry name" value="HMG-box"/>
    <property type="match status" value="2"/>
</dbReference>
<name>A0A2K3D8P6_CHLRE</name>
<evidence type="ECO:0000313" key="6">
    <source>
        <dbReference type="EMBL" id="PNW76910.1"/>
    </source>
</evidence>
<feature type="domain" description="HMG box" evidence="5">
    <location>
        <begin position="133"/>
        <end position="201"/>
    </location>
</feature>
<dbReference type="EMBL" id="CM008972">
    <property type="protein sequence ID" value="PNW76910.1"/>
    <property type="molecule type" value="Genomic_DNA"/>
</dbReference>
<dbReference type="GO" id="GO:0005634">
    <property type="term" value="C:nucleus"/>
    <property type="evidence" value="ECO:0000318"/>
    <property type="project" value="GO_Central"/>
</dbReference>
<feature type="signal peptide" evidence="4">
    <location>
        <begin position="1"/>
        <end position="28"/>
    </location>
</feature>
<keyword evidence="4" id="KW-0732">Signal</keyword>
<dbReference type="InterPro" id="IPR036910">
    <property type="entry name" value="HMG_box_dom_sf"/>
</dbReference>
<keyword evidence="2" id="KW-0539">Nucleus</keyword>
<dbReference type="STRING" id="3055.A0A2K3D8P6"/>
<dbReference type="Pfam" id="PF00505">
    <property type="entry name" value="HMG_box"/>
    <property type="match status" value="2"/>
</dbReference>
<dbReference type="Gene3D" id="1.10.30.10">
    <property type="entry name" value="High mobility group box domain"/>
    <property type="match status" value="2"/>
</dbReference>
<feature type="domain" description="HMG box" evidence="5">
    <location>
        <begin position="8"/>
        <end position="76"/>
    </location>
</feature>
<feature type="chain" id="PRO_5014441638" description="HMG box domain-containing protein" evidence="4">
    <location>
        <begin position="29"/>
        <end position="266"/>
    </location>
</feature>
<sequence>MRKRGKGPKKPMTAFLLFSNAMRAAVKAESPGIDFGEVSKILGEKWARICAKEKAEYEAKAAEDKDRYLREMQEYASTKSDSESEARSPSGKKHKGGHVKASAAQAYAQEWRKEPAVESARLGGNERKASGAPKKPMTPFLHFSNAVRESVKAENPGIAFGELAKVIGEKWAKLSAQEKAEYVKRFDEDKQRYAREMQDYALAREGAAGSGSAAADAPIRVEEETTEEEDETDVEEEEEEEEEKVEEEEEEEEQREEEYRSNEWQV</sequence>
<feature type="region of interest" description="Disordered" evidence="3">
    <location>
        <begin position="72"/>
        <end position="139"/>
    </location>
</feature>
<protein>
    <recommendedName>
        <fullName evidence="5">HMG box domain-containing protein</fullName>
    </recommendedName>
</protein>
<dbReference type="SMART" id="SM00398">
    <property type="entry name" value="HMG"/>
    <property type="match status" value="2"/>
</dbReference>
<keyword evidence="1 2" id="KW-0238">DNA-binding</keyword>
<reference evidence="6 7" key="1">
    <citation type="journal article" date="2007" name="Science">
        <title>The Chlamydomonas genome reveals the evolution of key animal and plant functions.</title>
        <authorList>
            <person name="Merchant S.S."/>
            <person name="Prochnik S.E."/>
            <person name="Vallon O."/>
            <person name="Harris E.H."/>
            <person name="Karpowicz S.J."/>
            <person name="Witman G.B."/>
            <person name="Terry A."/>
            <person name="Salamov A."/>
            <person name="Fritz-Laylin L.K."/>
            <person name="Marechal-Drouard L."/>
            <person name="Marshall W.F."/>
            <person name="Qu L.H."/>
            <person name="Nelson D.R."/>
            <person name="Sanderfoot A.A."/>
            <person name="Spalding M.H."/>
            <person name="Kapitonov V.V."/>
            <person name="Ren Q."/>
            <person name="Ferris P."/>
            <person name="Lindquist E."/>
            <person name="Shapiro H."/>
            <person name="Lucas S.M."/>
            <person name="Grimwood J."/>
            <person name="Schmutz J."/>
            <person name="Cardol P."/>
            <person name="Cerutti H."/>
            <person name="Chanfreau G."/>
            <person name="Chen C.L."/>
            <person name="Cognat V."/>
            <person name="Croft M.T."/>
            <person name="Dent R."/>
            <person name="Dutcher S."/>
            <person name="Fernandez E."/>
            <person name="Fukuzawa H."/>
            <person name="Gonzalez-Ballester D."/>
            <person name="Gonzalez-Halphen D."/>
            <person name="Hallmann A."/>
            <person name="Hanikenne M."/>
            <person name="Hippler M."/>
            <person name="Inwood W."/>
            <person name="Jabbari K."/>
            <person name="Kalanon M."/>
            <person name="Kuras R."/>
            <person name="Lefebvre P.A."/>
            <person name="Lemaire S.D."/>
            <person name="Lobanov A.V."/>
            <person name="Lohr M."/>
            <person name="Manuell A."/>
            <person name="Meier I."/>
            <person name="Mets L."/>
            <person name="Mittag M."/>
            <person name="Mittelmeier T."/>
            <person name="Moroney J.V."/>
            <person name="Moseley J."/>
            <person name="Napoli C."/>
            <person name="Nedelcu A.M."/>
            <person name="Niyogi K."/>
            <person name="Novoselov S.V."/>
            <person name="Paulsen I.T."/>
            <person name="Pazour G."/>
            <person name="Purton S."/>
            <person name="Ral J.P."/>
            <person name="Riano-Pachon D.M."/>
            <person name="Riekhof W."/>
            <person name="Rymarquis L."/>
            <person name="Schroda M."/>
            <person name="Stern D."/>
            <person name="Umen J."/>
            <person name="Willows R."/>
            <person name="Wilson N."/>
            <person name="Zimmer S.L."/>
            <person name="Allmer J."/>
            <person name="Balk J."/>
            <person name="Bisova K."/>
            <person name="Chen C.J."/>
            <person name="Elias M."/>
            <person name="Gendler K."/>
            <person name="Hauser C."/>
            <person name="Lamb M.R."/>
            <person name="Ledford H."/>
            <person name="Long J.C."/>
            <person name="Minagawa J."/>
            <person name="Page M.D."/>
            <person name="Pan J."/>
            <person name="Pootakham W."/>
            <person name="Roje S."/>
            <person name="Rose A."/>
            <person name="Stahlberg E."/>
            <person name="Terauchi A.M."/>
            <person name="Yang P."/>
            <person name="Ball S."/>
            <person name="Bowler C."/>
            <person name="Dieckmann C.L."/>
            <person name="Gladyshev V.N."/>
            <person name="Green P."/>
            <person name="Jorgensen R."/>
            <person name="Mayfield S."/>
            <person name="Mueller-Roeber B."/>
            <person name="Rajamani S."/>
            <person name="Sayre R.T."/>
            <person name="Brokstein P."/>
            <person name="Dubchak I."/>
            <person name="Goodstein D."/>
            <person name="Hornick L."/>
            <person name="Huang Y.W."/>
            <person name="Jhaveri J."/>
            <person name="Luo Y."/>
            <person name="Martinez D."/>
            <person name="Ngau W.C."/>
            <person name="Otillar B."/>
            <person name="Poliakov A."/>
            <person name="Porter A."/>
            <person name="Szajkowski L."/>
            <person name="Werner G."/>
            <person name="Zhou K."/>
            <person name="Grigoriev I.V."/>
            <person name="Rokhsar D.S."/>
            <person name="Grossman A.R."/>
        </authorList>
    </citation>
    <scope>NUCLEOTIDE SEQUENCE [LARGE SCALE GENOMIC DNA]</scope>
    <source>
        <strain evidence="7">CC-503</strain>
    </source>
</reference>
<feature type="compositionally biased region" description="Basic and acidic residues" evidence="3">
    <location>
        <begin position="257"/>
        <end position="266"/>
    </location>
</feature>
<evidence type="ECO:0000256" key="1">
    <source>
        <dbReference type="ARBA" id="ARBA00023125"/>
    </source>
</evidence>
<dbReference type="KEGG" id="cre:CHLRE_11g481050v5"/>
<dbReference type="OMA" id="DPAYENQ"/>
<gene>
    <name evidence="6" type="ORF">CHLRE_11g481050v5</name>
</gene>
<dbReference type="ExpressionAtlas" id="A0A2K3D8P6">
    <property type="expression patterns" value="baseline and differential"/>
</dbReference>
<dbReference type="InterPro" id="IPR050342">
    <property type="entry name" value="HMGB"/>
</dbReference>
<dbReference type="PRINTS" id="PR00886">
    <property type="entry name" value="HIGHMOBLTY12"/>
</dbReference>
<dbReference type="GeneID" id="5722936"/>
<evidence type="ECO:0000256" key="4">
    <source>
        <dbReference type="SAM" id="SignalP"/>
    </source>
</evidence>
<evidence type="ECO:0000256" key="2">
    <source>
        <dbReference type="PROSITE-ProRule" id="PRU00267"/>
    </source>
</evidence>
<accession>A0A2K3D8P6</accession>
<dbReference type="InterPro" id="IPR009071">
    <property type="entry name" value="HMG_box_dom"/>
</dbReference>